<keyword evidence="3" id="KW-1185">Reference proteome</keyword>
<accession>A0ABD3D3M3</accession>
<evidence type="ECO:0008006" key="4">
    <source>
        <dbReference type="Google" id="ProtNLM"/>
    </source>
</evidence>
<reference evidence="3" key="1">
    <citation type="journal article" date="2024" name="IScience">
        <title>Strigolactones Initiate the Formation of Haustorium-like Structures in Castilleja.</title>
        <authorList>
            <person name="Buerger M."/>
            <person name="Peterson D."/>
            <person name="Chory J."/>
        </authorList>
    </citation>
    <scope>NUCLEOTIDE SEQUENCE [LARGE SCALE GENOMIC DNA]</scope>
</reference>
<organism evidence="2 3">
    <name type="scientific">Castilleja foliolosa</name>
    <dbReference type="NCBI Taxonomy" id="1961234"/>
    <lineage>
        <taxon>Eukaryota</taxon>
        <taxon>Viridiplantae</taxon>
        <taxon>Streptophyta</taxon>
        <taxon>Embryophyta</taxon>
        <taxon>Tracheophyta</taxon>
        <taxon>Spermatophyta</taxon>
        <taxon>Magnoliopsida</taxon>
        <taxon>eudicotyledons</taxon>
        <taxon>Gunneridae</taxon>
        <taxon>Pentapetalae</taxon>
        <taxon>asterids</taxon>
        <taxon>lamiids</taxon>
        <taxon>Lamiales</taxon>
        <taxon>Orobanchaceae</taxon>
        <taxon>Pedicularideae</taxon>
        <taxon>Castillejinae</taxon>
        <taxon>Castilleja</taxon>
    </lineage>
</organism>
<dbReference type="AlphaFoldDB" id="A0ABD3D3M3"/>
<evidence type="ECO:0000313" key="2">
    <source>
        <dbReference type="EMBL" id="KAL3636389.1"/>
    </source>
</evidence>
<evidence type="ECO:0000256" key="1">
    <source>
        <dbReference type="SAM" id="SignalP"/>
    </source>
</evidence>
<dbReference type="Proteomes" id="UP001632038">
    <property type="component" value="Unassembled WGS sequence"/>
</dbReference>
<feature type="chain" id="PRO_5044896696" description="Transmembrane protein" evidence="1">
    <location>
        <begin position="28"/>
        <end position="75"/>
    </location>
</feature>
<name>A0ABD3D3M3_9LAMI</name>
<evidence type="ECO:0000313" key="3">
    <source>
        <dbReference type="Proteomes" id="UP001632038"/>
    </source>
</evidence>
<proteinExistence type="predicted"/>
<protein>
    <recommendedName>
        <fullName evidence="4">Transmembrane protein</fullName>
    </recommendedName>
</protein>
<feature type="signal peptide" evidence="1">
    <location>
        <begin position="1"/>
        <end position="27"/>
    </location>
</feature>
<sequence length="75" mass="8349">MGNNMRLLLLSIFIAFFVLHFSPTVTSISLRPGKFLNGHKITYSSLHDVAKPIKRLSMKRVVNPPSPDSSKTPTP</sequence>
<comment type="caution">
    <text evidence="2">The sequence shown here is derived from an EMBL/GenBank/DDBJ whole genome shotgun (WGS) entry which is preliminary data.</text>
</comment>
<gene>
    <name evidence="2" type="ORF">CASFOL_020936</name>
</gene>
<keyword evidence="1" id="KW-0732">Signal</keyword>
<dbReference type="EMBL" id="JAVIJP010000027">
    <property type="protein sequence ID" value="KAL3636389.1"/>
    <property type="molecule type" value="Genomic_DNA"/>
</dbReference>